<reference evidence="5 6" key="1">
    <citation type="journal article" date="2014" name="Nat. Genet.">
        <title>Genome and transcriptome of the porcine whipworm Trichuris suis.</title>
        <authorList>
            <person name="Jex A.R."/>
            <person name="Nejsum P."/>
            <person name="Schwarz E.M."/>
            <person name="Hu L."/>
            <person name="Young N.D."/>
            <person name="Hall R.S."/>
            <person name="Korhonen P.K."/>
            <person name="Liao S."/>
            <person name="Thamsborg S."/>
            <person name="Xia J."/>
            <person name="Xu P."/>
            <person name="Wang S."/>
            <person name="Scheerlinck J.P."/>
            <person name="Hofmann A."/>
            <person name="Sternberg P.W."/>
            <person name="Wang J."/>
            <person name="Gasser R.B."/>
        </authorList>
    </citation>
    <scope>NUCLEOTIDE SEQUENCE [LARGE SCALE GENOMIC DNA]</scope>
    <source>
        <strain evidence="5">DCEP-RM93F</strain>
        <strain evidence="4">DCEP-RM93M</strain>
    </source>
</reference>
<dbReference type="Gene3D" id="1.10.1280.10">
    <property type="entry name" value="Di-copper center containing domain from catechol oxidase"/>
    <property type="match status" value="1"/>
</dbReference>
<dbReference type="AlphaFoldDB" id="A0A085NCJ6"/>
<organism evidence="5">
    <name type="scientific">Trichuris suis</name>
    <name type="common">pig whipworm</name>
    <dbReference type="NCBI Taxonomy" id="68888"/>
    <lineage>
        <taxon>Eukaryota</taxon>
        <taxon>Metazoa</taxon>
        <taxon>Ecdysozoa</taxon>
        <taxon>Nematoda</taxon>
        <taxon>Enoplea</taxon>
        <taxon>Dorylaimia</taxon>
        <taxon>Trichinellida</taxon>
        <taxon>Trichuridae</taxon>
        <taxon>Trichuris</taxon>
    </lineage>
</organism>
<accession>A0A085NCJ6</accession>
<keyword evidence="2" id="KW-0812">Transmembrane</keyword>
<dbReference type="InterPro" id="IPR002227">
    <property type="entry name" value="Tyrosinase_Cu-bd"/>
</dbReference>
<evidence type="ECO:0000256" key="1">
    <source>
        <dbReference type="SAM" id="MobiDB-lite"/>
    </source>
</evidence>
<gene>
    <name evidence="4" type="ORF">M513_07557</name>
    <name evidence="5" type="ORF">M514_07557</name>
</gene>
<evidence type="ECO:0000313" key="4">
    <source>
        <dbReference type="EMBL" id="KFD51507.1"/>
    </source>
</evidence>
<protein>
    <recommendedName>
        <fullName evidence="3">Tyrosinase copper-binding domain-containing protein</fullName>
    </recommendedName>
</protein>
<keyword evidence="6" id="KW-1185">Reference proteome</keyword>
<evidence type="ECO:0000313" key="5">
    <source>
        <dbReference type="EMBL" id="KFD67192.1"/>
    </source>
</evidence>
<dbReference type="Proteomes" id="UP000030758">
    <property type="component" value="Unassembled WGS sequence"/>
</dbReference>
<dbReference type="Proteomes" id="UP000030764">
    <property type="component" value="Unassembled WGS sequence"/>
</dbReference>
<feature type="compositionally biased region" description="Basic and acidic residues" evidence="1">
    <location>
        <begin position="612"/>
        <end position="643"/>
    </location>
</feature>
<dbReference type="GO" id="GO:0016491">
    <property type="term" value="F:oxidoreductase activity"/>
    <property type="evidence" value="ECO:0007669"/>
    <property type="project" value="InterPro"/>
</dbReference>
<dbReference type="EMBL" id="KL363238">
    <property type="protein sequence ID" value="KFD51507.1"/>
    <property type="molecule type" value="Genomic_DNA"/>
</dbReference>
<sequence length="643" mass="72210">LVAVPTYFDITAANGQLSARPTRIPTVTVGLPLLSLAVSSSLPLFDASLTDLRCSSSNAGQRSVGQCKPPSSLPSLSHYPIGDSASMTLSIRMRRYWSVEILLFLLLLAIRDIQGQVPRECASEGILHNRIFCCPIPEGFTEPCGGPARGKCNPLEEINRNAVGQGSIAPRLNTVLSEWPNSVFSSVCVCHGLFAGYKCDECAAGYSGPNCEKRHDTRQRKWYQHLDNQELDQLIQAFHLAEYVSSDYLTVMPLASGSIELKQLTVLEHFIWIYHMAGAEGCFGVGYRNYGALPTWNRAFIFHFEKALAQLIRNDTFALPYWFWFLSNDSVIPRMTNASLFTESELRIDRVNICQTWAARLKPLCDMCSKRRKTDNQQPDEDTVNATRSFLQQMASELDDSDIKKKLSFILHQTIYVRESDGFADELNAFIFQGRGPVVGLLLNFTKSDRAKAVIRHLFKFPDSLSAESPLYYLALTGLDWLFERWIKINRPTLGHISYYAARGQNKFDPIVPFFPTQMHADFFAPSTSLGYCFEKIKTDQMITLPIFLIIMSCILLCISGVVMVATGFLAPIKWQRWIRKRPKEDVQAPLMGNVPTIDVKDAQSNGAGENSPKDDTKSDHGQPVGHEKHDIPHMDETTPRSE</sequence>
<dbReference type="InterPro" id="IPR002049">
    <property type="entry name" value="LE_dom"/>
</dbReference>
<feature type="transmembrane region" description="Helical" evidence="2">
    <location>
        <begin position="547"/>
        <end position="573"/>
    </location>
</feature>
<keyword evidence="2" id="KW-0472">Membrane</keyword>
<keyword evidence="2" id="KW-1133">Transmembrane helix</keyword>
<dbReference type="InterPro" id="IPR008922">
    <property type="entry name" value="Di-copper_centre_dom_sf"/>
</dbReference>
<feature type="non-terminal residue" evidence="5">
    <location>
        <position position="1"/>
    </location>
</feature>
<evidence type="ECO:0000259" key="3">
    <source>
        <dbReference type="Pfam" id="PF00264"/>
    </source>
</evidence>
<name>A0A085NCJ6_9BILA</name>
<feature type="domain" description="Tyrosinase copper-binding" evidence="3">
    <location>
        <begin position="292"/>
        <end position="388"/>
    </location>
</feature>
<evidence type="ECO:0000313" key="6">
    <source>
        <dbReference type="Proteomes" id="UP000030764"/>
    </source>
</evidence>
<proteinExistence type="predicted"/>
<feature type="region of interest" description="Disordered" evidence="1">
    <location>
        <begin position="590"/>
        <end position="643"/>
    </location>
</feature>
<dbReference type="CDD" id="cd00055">
    <property type="entry name" value="EGF_Lam"/>
    <property type="match status" value="1"/>
</dbReference>
<dbReference type="SUPFAM" id="SSF48056">
    <property type="entry name" value="Di-copper centre-containing domain"/>
    <property type="match status" value="1"/>
</dbReference>
<dbReference type="Pfam" id="PF00264">
    <property type="entry name" value="Tyrosinase"/>
    <property type="match status" value="1"/>
</dbReference>
<evidence type="ECO:0000256" key="2">
    <source>
        <dbReference type="SAM" id="Phobius"/>
    </source>
</evidence>
<dbReference type="EMBL" id="KL367517">
    <property type="protein sequence ID" value="KFD67192.1"/>
    <property type="molecule type" value="Genomic_DNA"/>
</dbReference>